<sequence length="151" mass="15735">MPRSAATALLLATATLVATGACGAKKAETGDSTVAGPPTSLAAQVNRLTITLKKSPTSDPQSWTLTCDPPGGDHPAPRKACAQLAKSGAKTFAPPPSDAVCTEIYGGPEQGTVEGVWRGSKVRATYQRKDGCDLDRWAQVSELFGELPRVR</sequence>
<evidence type="ECO:0000256" key="4">
    <source>
        <dbReference type="ARBA" id="ARBA00022690"/>
    </source>
</evidence>
<evidence type="ECO:0000256" key="8">
    <source>
        <dbReference type="SAM" id="SignalP"/>
    </source>
</evidence>
<protein>
    <submittedName>
        <fullName evidence="10">SSI family serine proteinase inhibitor</fullName>
    </submittedName>
</protein>
<keyword evidence="5" id="KW-0722">Serine protease inhibitor</keyword>
<dbReference type="Pfam" id="PF00720">
    <property type="entry name" value="SSI"/>
    <property type="match status" value="1"/>
</dbReference>
<evidence type="ECO:0000313" key="11">
    <source>
        <dbReference type="Proteomes" id="UP001500665"/>
    </source>
</evidence>
<proteinExistence type="inferred from homology"/>
<dbReference type="PROSITE" id="PS00999">
    <property type="entry name" value="SSI"/>
    <property type="match status" value="1"/>
</dbReference>
<evidence type="ECO:0000256" key="1">
    <source>
        <dbReference type="ARBA" id="ARBA00004613"/>
    </source>
</evidence>
<dbReference type="Gene3D" id="3.30.350.10">
    <property type="entry name" value="Subtilisin inhibitor-like"/>
    <property type="match status" value="1"/>
</dbReference>
<keyword evidence="3" id="KW-0964">Secreted</keyword>
<dbReference type="PROSITE" id="PS51257">
    <property type="entry name" value="PROKAR_LIPOPROTEIN"/>
    <property type="match status" value="1"/>
</dbReference>
<feature type="compositionally biased region" description="Polar residues" evidence="7">
    <location>
        <begin position="52"/>
        <end position="65"/>
    </location>
</feature>
<evidence type="ECO:0000259" key="9">
    <source>
        <dbReference type="Pfam" id="PF00720"/>
    </source>
</evidence>
<feature type="signal peptide" evidence="8">
    <location>
        <begin position="1"/>
        <end position="20"/>
    </location>
</feature>
<feature type="region of interest" description="Disordered" evidence="7">
    <location>
        <begin position="52"/>
        <end position="82"/>
    </location>
</feature>
<evidence type="ECO:0000313" key="10">
    <source>
        <dbReference type="EMBL" id="GAA0966030.1"/>
    </source>
</evidence>
<dbReference type="InterPro" id="IPR023549">
    <property type="entry name" value="Subtilisin_inhibitor"/>
</dbReference>
<comment type="caution">
    <text evidence="10">The sequence shown here is derived from an EMBL/GenBank/DDBJ whole genome shotgun (WGS) entry which is preliminary data.</text>
</comment>
<dbReference type="SUPFAM" id="SSF55399">
    <property type="entry name" value="Subtilisin inhibitor"/>
    <property type="match status" value="1"/>
</dbReference>
<evidence type="ECO:0000256" key="5">
    <source>
        <dbReference type="ARBA" id="ARBA00022900"/>
    </source>
</evidence>
<dbReference type="RefSeq" id="WP_344245846.1">
    <property type="nucleotide sequence ID" value="NZ_BAAAHH010000041.1"/>
</dbReference>
<keyword evidence="11" id="KW-1185">Reference proteome</keyword>
<evidence type="ECO:0000256" key="3">
    <source>
        <dbReference type="ARBA" id="ARBA00022525"/>
    </source>
</evidence>
<dbReference type="Proteomes" id="UP001500665">
    <property type="component" value="Unassembled WGS sequence"/>
</dbReference>
<dbReference type="EMBL" id="BAAAHH010000041">
    <property type="protein sequence ID" value="GAA0966030.1"/>
    <property type="molecule type" value="Genomic_DNA"/>
</dbReference>
<name>A0ABN1RWW3_9ACTN</name>
<dbReference type="InterPro" id="IPR036819">
    <property type="entry name" value="Subtilisin_inhibitor-like_sf"/>
</dbReference>
<dbReference type="InterPro" id="IPR020054">
    <property type="entry name" value="Prot_inh_SSI_I16_CS"/>
</dbReference>
<feature type="domain" description="Subtilisin inhibitor" evidence="9">
    <location>
        <begin position="47"/>
        <end position="123"/>
    </location>
</feature>
<evidence type="ECO:0000256" key="6">
    <source>
        <dbReference type="ARBA" id="ARBA00023157"/>
    </source>
</evidence>
<keyword evidence="8" id="KW-0732">Signal</keyword>
<evidence type="ECO:0000256" key="7">
    <source>
        <dbReference type="SAM" id="MobiDB-lite"/>
    </source>
</evidence>
<accession>A0ABN1RWW3</accession>
<keyword evidence="4" id="KW-0646">Protease inhibitor</keyword>
<keyword evidence="6" id="KW-1015">Disulfide bond</keyword>
<organism evidence="10 11">
    <name type="scientific">Actinocorallia libanotica</name>
    <dbReference type="NCBI Taxonomy" id="46162"/>
    <lineage>
        <taxon>Bacteria</taxon>
        <taxon>Bacillati</taxon>
        <taxon>Actinomycetota</taxon>
        <taxon>Actinomycetes</taxon>
        <taxon>Streptosporangiales</taxon>
        <taxon>Thermomonosporaceae</taxon>
        <taxon>Actinocorallia</taxon>
    </lineage>
</organism>
<gene>
    <name evidence="10" type="ORF">GCM10009550_67490</name>
</gene>
<comment type="similarity">
    <text evidence="2">Belongs to the protease inhibitor I16 (SSI) family.</text>
</comment>
<comment type="subcellular location">
    <subcellularLocation>
        <location evidence="1">Secreted</location>
    </subcellularLocation>
</comment>
<evidence type="ECO:0000256" key="2">
    <source>
        <dbReference type="ARBA" id="ARBA00010472"/>
    </source>
</evidence>
<reference evidence="10 11" key="1">
    <citation type="journal article" date="2019" name="Int. J. Syst. Evol. Microbiol.">
        <title>The Global Catalogue of Microorganisms (GCM) 10K type strain sequencing project: providing services to taxonomists for standard genome sequencing and annotation.</title>
        <authorList>
            <consortium name="The Broad Institute Genomics Platform"/>
            <consortium name="The Broad Institute Genome Sequencing Center for Infectious Disease"/>
            <person name="Wu L."/>
            <person name="Ma J."/>
        </authorList>
    </citation>
    <scope>NUCLEOTIDE SEQUENCE [LARGE SCALE GENOMIC DNA]</scope>
    <source>
        <strain evidence="10 11">JCM 10696</strain>
    </source>
</reference>
<feature type="chain" id="PRO_5045626134" evidence="8">
    <location>
        <begin position="21"/>
        <end position="151"/>
    </location>
</feature>